<dbReference type="EMBL" id="GL379945">
    <property type="protein sequence ID" value="EGT37305.1"/>
    <property type="molecule type" value="Genomic_DNA"/>
</dbReference>
<feature type="transmembrane region" description="Helical" evidence="2">
    <location>
        <begin position="434"/>
        <end position="458"/>
    </location>
</feature>
<name>G0NTT3_CAEBE</name>
<feature type="compositionally biased region" description="Polar residues" evidence="1">
    <location>
        <begin position="522"/>
        <end position="532"/>
    </location>
</feature>
<keyword evidence="5" id="KW-1185">Reference proteome</keyword>
<dbReference type="FunCoup" id="G0NTT3">
    <property type="interactions" value="1846"/>
</dbReference>
<dbReference type="HOGENOM" id="CLU_508306_0_0_1"/>
<dbReference type="STRING" id="135651.G0NTT3"/>
<sequence length="582" mass="64860">MIFKHALITCLLLLIHHGAAVERNPYPSCVPNVPTGDEPPVHFLFFLDKVLKPEVLVRLVYLFKAIACEIPYTPVINNSVVMYISGTGTASKGVPSNQLMGEFDRDITNATEDPSSPCERFQKALRYPRTEFLEHENVQFMVPILEETEEDQGCFLRTFQNQYRDHPFKNGFYFNGFLVNGQREESDRKGVRVMIPNLMASIDPNEPNLLASGAPGSVLTSGSLATSYGNLMKNILTGKNVRDWEEESTTTSTPSGFTSTFLRNTTTDPIIVIPLNSDNSTTSNPTTSSEMENEAEKFLSGLDDDYGDEEAENTTVAAVATVLSKRAFPAVTTNTTVIHSTAVPPSTVVESNTTTVTHSTSTVGHRSTVAENTTTTVDATTTTLDQNYDLPEDDDKKLGMVSGQHDNGHYEKENNTIYVKEHRPFKHSQLSSDMLILLLLLLLLIWLFCLFLCLIWMFRCAKRKKNKIEGETEEQLQQQQLLLPLLEHRSTVPHEPSAPKLSTSAESDEDDDWKGIKPAKYTDSTASQNPVKSETETVKRPSSTAQYAPVEVSEFEDKIDDDVDNRPRGYVAAKRAAPLRFD</sequence>
<protein>
    <submittedName>
        <fullName evidence="4">Uncharacterized protein</fullName>
    </submittedName>
</protein>
<keyword evidence="2" id="KW-0472">Membrane</keyword>
<feature type="compositionally biased region" description="Low complexity" evidence="1">
    <location>
        <begin position="276"/>
        <end position="290"/>
    </location>
</feature>
<keyword evidence="3" id="KW-0732">Signal</keyword>
<reference evidence="5" key="1">
    <citation type="submission" date="2011-07" db="EMBL/GenBank/DDBJ databases">
        <authorList>
            <consortium name="Caenorhabditis brenneri Sequencing and Analysis Consortium"/>
            <person name="Wilson R.K."/>
        </authorList>
    </citation>
    <scope>NUCLEOTIDE SEQUENCE [LARGE SCALE GENOMIC DNA]</scope>
    <source>
        <strain evidence="5">PB2801</strain>
    </source>
</reference>
<evidence type="ECO:0000313" key="4">
    <source>
        <dbReference type="EMBL" id="EGT37305.1"/>
    </source>
</evidence>
<evidence type="ECO:0000256" key="3">
    <source>
        <dbReference type="SAM" id="SignalP"/>
    </source>
</evidence>
<dbReference type="OMA" id="FKHALIT"/>
<dbReference type="Proteomes" id="UP000008068">
    <property type="component" value="Unassembled WGS sequence"/>
</dbReference>
<dbReference type="AlphaFoldDB" id="G0NTT3"/>
<keyword evidence="2" id="KW-1133">Transmembrane helix</keyword>
<evidence type="ECO:0000256" key="1">
    <source>
        <dbReference type="SAM" id="MobiDB-lite"/>
    </source>
</evidence>
<feature type="chain" id="PRO_5003405747" evidence="3">
    <location>
        <begin position="21"/>
        <end position="582"/>
    </location>
</feature>
<gene>
    <name evidence="4" type="ORF">CAEBREN_14400</name>
</gene>
<dbReference type="eggNOG" id="ENOG502THBM">
    <property type="taxonomic scope" value="Eukaryota"/>
</dbReference>
<dbReference type="OrthoDB" id="5815625at2759"/>
<dbReference type="InParanoid" id="G0NTT3"/>
<proteinExistence type="predicted"/>
<accession>G0NTT3</accession>
<feature type="signal peptide" evidence="3">
    <location>
        <begin position="1"/>
        <end position="20"/>
    </location>
</feature>
<evidence type="ECO:0000313" key="5">
    <source>
        <dbReference type="Proteomes" id="UP000008068"/>
    </source>
</evidence>
<organism evidence="5">
    <name type="scientific">Caenorhabditis brenneri</name>
    <name type="common">Nematode worm</name>
    <dbReference type="NCBI Taxonomy" id="135651"/>
    <lineage>
        <taxon>Eukaryota</taxon>
        <taxon>Metazoa</taxon>
        <taxon>Ecdysozoa</taxon>
        <taxon>Nematoda</taxon>
        <taxon>Chromadorea</taxon>
        <taxon>Rhabditida</taxon>
        <taxon>Rhabditina</taxon>
        <taxon>Rhabditomorpha</taxon>
        <taxon>Rhabditoidea</taxon>
        <taxon>Rhabditidae</taxon>
        <taxon>Peloderinae</taxon>
        <taxon>Caenorhabditis</taxon>
    </lineage>
</organism>
<evidence type="ECO:0000256" key="2">
    <source>
        <dbReference type="SAM" id="Phobius"/>
    </source>
</evidence>
<keyword evidence="2" id="KW-0812">Transmembrane</keyword>
<feature type="region of interest" description="Disordered" evidence="1">
    <location>
        <begin position="491"/>
        <end position="553"/>
    </location>
</feature>
<feature type="region of interest" description="Disordered" evidence="1">
    <location>
        <begin position="272"/>
        <end position="292"/>
    </location>
</feature>